<feature type="domain" description="Bacterial alpha-L-rhamnosidase N-terminal" evidence="1">
    <location>
        <begin position="118"/>
        <end position="241"/>
    </location>
</feature>
<dbReference type="EMBL" id="CP010904">
    <property type="protein sequence ID" value="AKJ64720.1"/>
    <property type="molecule type" value="Genomic_DNA"/>
</dbReference>
<dbReference type="SUPFAM" id="SSF48208">
    <property type="entry name" value="Six-hairpin glycosidases"/>
    <property type="match status" value="1"/>
</dbReference>
<dbReference type="GO" id="GO:0005975">
    <property type="term" value="P:carbohydrate metabolic process"/>
    <property type="evidence" value="ECO:0007669"/>
    <property type="project" value="InterPro"/>
</dbReference>
<dbReference type="InterPro" id="IPR035396">
    <property type="entry name" value="Bac_rhamnosid6H"/>
</dbReference>
<evidence type="ECO:0000259" key="2">
    <source>
        <dbReference type="Pfam" id="PF17389"/>
    </source>
</evidence>
<dbReference type="Gene3D" id="2.60.120.260">
    <property type="entry name" value="Galactose-binding domain-like"/>
    <property type="match status" value="2"/>
</dbReference>
<dbReference type="InterPro" id="IPR012341">
    <property type="entry name" value="6hp_glycosidase-like_sf"/>
</dbReference>
<dbReference type="AlphaFoldDB" id="A0A0G3EIR1"/>
<dbReference type="Pfam" id="PF08531">
    <property type="entry name" value="Bac_rhamnosid_N"/>
    <property type="match status" value="1"/>
</dbReference>
<dbReference type="KEGG" id="vbl:L21SP4_01474"/>
<dbReference type="RefSeq" id="WP_052882022.1">
    <property type="nucleotide sequence ID" value="NZ_CP010904.1"/>
</dbReference>
<dbReference type="InterPro" id="IPR008928">
    <property type="entry name" value="6-hairpin_glycosidase_sf"/>
</dbReference>
<feature type="domain" description="Alpha-L-rhamnosidase six-hairpin glycosidase" evidence="2">
    <location>
        <begin position="437"/>
        <end position="754"/>
    </location>
</feature>
<sequence length="845" mass="94977">MKSDMDLELRVVDDRLPSAHEAQRTRRVTEYMGGADSAGECFRSGRAQWIWSREGIHERPEKGSPSHYEVRRFRRTFELESVEGKRCAAAISADSRYRLYCNGVSVDRGPAKGDVVHQCYRELDLTPHLRPGRNVIAALVMDMSPVRCWPPELGAPCSVMSFAGGLILEGAVTDESGADIERLDTDAQWKVDIDRAFSFHNEGCPYGGFVGYFERFDARAEPAGWAQPSFDDGEWAAARELYPGTRFDDRRDAPSPYGLLPEMTAPMFESDPRLPGEVFLPGGEEPDEAWRRFAGGEALEVPARSEVTVLFDAGALQTGYPVLETEGGQGASVRLRYAEALRLPWSTPGANILGRPVDMSGVSTGYADETTGWTFDHRGTMTGWYDEITLDGAARRWEPFHWRTFQFLELTLKTGGEPVTMGGLRYRFCAHPFEDEAWSFTCSDERFNRMADISWRTFRLCAHETFEDCPYYEQMQYPGDNVITSRINMLAGGKTDLSRQALHHFAWSITAEGITQCRYPSTLPVVIPSWSLHTVMMAGDYYEWSGDADTIRELMPAMRSIMDWFGRHTDDRGLPSRLPHWNIVDWSPRWDRGQPPGWDRGPTCIISSQYVYTLRVMADLERAVGETERADALDRRSEDLAGAVYDLFWNADRGVYEDCPGGPDASRYGQAWALLAGAVPEAMRETVVDRMLADDSLDPASFFGCYYLIRALHETGHYDRFPEVIDRWNEMIDGGLSTWAEELTYWRSLCHAWSAFPLLEFLGGVLGIRAGRPGFEEIVVAPHPLHLTAASGHVTTPRGRVEVAWKVENDGLDLQVRGPEDVPLRVILPDGAEHRSNGGAFRVTA</sequence>
<dbReference type="Pfam" id="PF17390">
    <property type="entry name" value="Bac_rhamnosid_C"/>
    <property type="match status" value="1"/>
</dbReference>
<reference evidence="4 5" key="2">
    <citation type="journal article" date="2016" name="ISME J.">
        <title>Characterization of the first cultured representative of Verrucomicrobia subdivision 5 indicates the proposal of a novel phylum.</title>
        <authorList>
            <person name="Spring S."/>
            <person name="Bunk B."/>
            <person name="Sproer C."/>
            <person name="Schumann P."/>
            <person name="Rohde M."/>
            <person name="Tindall B.J."/>
            <person name="Klenk H.P."/>
        </authorList>
    </citation>
    <scope>NUCLEOTIDE SEQUENCE [LARGE SCALE GENOMIC DNA]</scope>
    <source>
        <strain evidence="4 5">L21-Fru-AB</strain>
    </source>
</reference>
<dbReference type="InterPro" id="IPR008979">
    <property type="entry name" value="Galactose-bd-like_sf"/>
</dbReference>
<gene>
    <name evidence="4" type="ORF">L21SP4_01474</name>
</gene>
<evidence type="ECO:0000259" key="1">
    <source>
        <dbReference type="Pfam" id="PF08531"/>
    </source>
</evidence>
<feature type="domain" description="Alpha-L-rhamnosidase C-terminal" evidence="3">
    <location>
        <begin position="767"/>
        <end position="838"/>
    </location>
</feature>
<dbReference type="InterPro" id="IPR035398">
    <property type="entry name" value="Bac_rhamnosid_C"/>
</dbReference>
<dbReference type="Gene3D" id="1.50.10.10">
    <property type="match status" value="1"/>
</dbReference>
<name>A0A0G3EIR1_9BACT</name>
<dbReference type="PANTHER" id="PTHR34987:SF2">
    <property type="entry name" value="B, PUTATIVE (AFU_ORTHOLOGUE AFUA_7G05040)-RELATED"/>
    <property type="match status" value="1"/>
</dbReference>
<dbReference type="Pfam" id="PF17389">
    <property type="entry name" value="Bac_rhamnosid6H"/>
    <property type="match status" value="1"/>
</dbReference>
<organism evidence="4 5">
    <name type="scientific">Kiritimatiella glycovorans</name>
    <dbReference type="NCBI Taxonomy" id="1307763"/>
    <lineage>
        <taxon>Bacteria</taxon>
        <taxon>Pseudomonadati</taxon>
        <taxon>Kiritimatiellota</taxon>
        <taxon>Kiritimatiellia</taxon>
        <taxon>Kiritimatiellales</taxon>
        <taxon>Kiritimatiellaceae</taxon>
        <taxon>Kiritimatiella</taxon>
    </lineage>
</organism>
<keyword evidence="5" id="KW-1185">Reference proteome</keyword>
<evidence type="ECO:0000259" key="3">
    <source>
        <dbReference type="Pfam" id="PF17390"/>
    </source>
</evidence>
<dbReference type="PANTHER" id="PTHR34987">
    <property type="entry name" value="C, PUTATIVE (AFU_ORTHOLOGUE AFUA_3G02880)-RELATED"/>
    <property type="match status" value="1"/>
</dbReference>
<evidence type="ECO:0000313" key="5">
    <source>
        <dbReference type="Proteomes" id="UP000035268"/>
    </source>
</evidence>
<evidence type="ECO:0000313" key="4">
    <source>
        <dbReference type="EMBL" id="AKJ64720.1"/>
    </source>
</evidence>
<protein>
    <submittedName>
        <fullName evidence="4">Alpha-L-rhamnosidase</fullName>
    </submittedName>
</protein>
<reference evidence="5" key="1">
    <citation type="submission" date="2015-02" db="EMBL/GenBank/DDBJ databases">
        <title>Description and complete genome sequence of the first cultured representative of the subdivision 5 of the Verrucomicrobia phylum.</title>
        <authorList>
            <person name="Spring S."/>
            <person name="Bunk B."/>
            <person name="Sproer C."/>
            <person name="Klenk H.-P."/>
        </authorList>
    </citation>
    <scope>NUCLEOTIDE SEQUENCE [LARGE SCALE GENOMIC DNA]</scope>
    <source>
        <strain evidence="5">L21-Fru-AB</strain>
    </source>
</reference>
<dbReference type="InterPro" id="IPR013737">
    <property type="entry name" value="Bac_rhamnosid_N"/>
</dbReference>
<proteinExistence type="predicted"/>
<dbReference type="Proteomes" id="UP000035268">
    <property type="component" value="Chromosome"/>
</dbReference>
<dbReference type="OrthoDB" id="9815108at2"/>
<accession>A0A0G3EIR1</accession>
<dbReference type="STRING" id="1307763.L21SP4_01474"/>
<dbReference type="SUPFAM" id="SSF49785">
    <property type="entry name" value="Galactose-binding domain-like"/>
    <property type="match status" value="1"/>
</dbReference>
<dbReference type="Gene3D" id="2.60.420.10">
    <property type="entry name" value="Maltose phosphorylase, domain 3"/>
    <property type="match status" value="1"/>
</dbReference>